<dbReference type="InterPro" id="IPR013083">
    <property type="entry name" value="Znf_RING/FYVE/PHD"/>
</dbReference>
<dbReference type="Proteomes" id="UP000322667">
    <property type="component" value="Chromosome D07"/>
</dbReference>
<feature type="region of interest" description="Disordered" evidence="2">
    <location>
        <begin position="85"/>
        <end position="129"/>
    </location>
</feature>
<dbReference type="AlphaFoldDB" id="A0A5D2K8Q7"/>
<keyword evidence="1" id="KW-0862">Zinc</keyword>
<keyword evidence="1" id="KW-0479">Metal-binding</keyword>
<reference evidence="4 5" key="1">
    <citation type="submission" date="2019-07" db="EMBL/GenBank/DDBJ databases">
        <title>WGS assembly of Gossypium tomentosum.</title>
        <authorList>
            <person name="Chen Z.J."/>
            <person name="Sreedasyam A."/>
            <person name="Ando A."/>
            <person name="Song Q."/>
            <person name="De L."/>
            <person name="Hulse-Kemp A."/>
            <person name="Ding M."/>
            <person name="Ye W."/>
            <person name="Kirkbride R."/>
            <person name="Jenkins J."/>
            <person name="Plott C."/>
            <person name="Lovell J."/>
            <person name="Lin Y.-M."/>
            <person name="Vaughn R."/>
            <person name="Liu B."/>
            <person name="Li W."/>
            <person name="Simpson S."/>
            <person name="Scheffler B."/>
            <person name="Saski C."/>
            <person name="Grover C."/>
            <person name="Hu G."/>
            <person name="Conover J."/>
            <person name="Carlson J."/>
            <person name="Shu S."/>
            <person name="Boston L."/>
            <person name="Williams M."/>
            <person name="Peterson D."/>
            <person name="Mcgee K."/>
            <person name="Jones D."/>
            <person name="Wendel J."/>
            <person name="Stelly D."/>
            <person name="Grimwood J."/>
            <person name="Schmutz J."/>
        </authorList>
    </citation>
    <scope>NUCLEOTIDE SEQUENCE [LARGE SCALE GENOMIC DNA]</scope>
    <source>
        <strain evidence="4">7179.01</strain>
    </source>
</reference>
<evidence type="ECO:0000313" key="4">
    <source>
        <dbReference type="EMBL" id="TYH63360.1"/>
    </source>
</evidence>
<dbReference type="GO" id="GO:0008270">
    <property type="term" value="F:zinc ion binding"/>
    <property type="evidence" value="ECO:0007669"/>
    <property type="project" value="UniProtKB-KW"/>
</dbReference>
<dbReference type="InterPro" id="IPR001841">
    <property type="entry name" value="Znf_RING"/>
</dbReference>
<evidence type="ECO:0000259" key="3">
    <source>
        <dbReference type="PROSITE" id="PS50089"/>
    </source>
</evidence>
<feature type="domain" description="RING-type" evidence="3">
    <location>
        <begin position="301"/>
        <end position="339"/>
    </location>
</feature>
<gene>
    <name evidence="4" type="ORF">ES332_D07G186800v1</name>
</gene>
<dbReference type="PANTHER" id="PTHR46629">
    <property type="entry name" value="OS01G0917900 PROTEIN"/>
    <property type="match status" value="1"/>
</dbReference>
<evidence type="ECO:0000256" key="2">
    <source>
        <dbReference type="SAM" id="MobiDB-lite"/>
    </source>
</evidence>
<protein>
    <recommendedName>
        <fullName evidence="3">RING-type domain-containing protein</fullName>
    </recommendedName>
</protein>
<dbReference type="EMBL" id="CM017629">
    <property type="protein sequence ID" value="TYH63360.1"/>
    <property type="molecule type" value="Genomic_DNA"/>
</dbReference>
<dbReference type="SMART" id="SM00184">
    <property type="entry name" value="RING"/>
    <property type="match status" value="1"/>
</dbReference>
<organism evidence="4 5">
    <name type="scientific">Gossypium tomentosum</name>
    <name type="common">Hawaiian cotton</name>
    <name type="synonym">Gossypium sandvicense</name>
    <dbReference type="NCBI Taxonomy" id="34277"/>
    <lineage>
        <taxon>Eukaryota</taxon>
        <taxon>Viridiplantae</taxon>
        <taxon>Streptophyta</taxon>
        <taxon>Embryophyta</taxon>
        <taxon>Tracheophyta</taxon>
        <taxon>Spermatophyta</taxon>
        <taxon>Magnoliopsida</taxon>
        <taxon>eudicotyledons</taxon>
        <taxon>Gunneridae</taxon>
        <taxon>Pentapetalae</taxon>
        <taxon>rosids</taxon>
        <taxon>malvids</taxon>
        <taxon>Malvales</taxon>
        <taxon>Malvaceae</taxon>
        <taxon>Malvoideae</taxon>
        <taxon>Gossypium</taxon>
    </lineage>
</organism>
<dbReference type="Pfam" id="PF13920">
    <property type="entry name" value="zf-C3HC4_3"/>
    <property type="match status" value="1"/>
</dbReference>
<evidence type="ECO:0000313" key="5">
    <source>
        <dbReference type="Proteomes" id="UP000322667"/>
    </source>
</evidence>
<proteinExistence type="predicted"/>
<dbReference type="CDD" id="cd16449">
    <property type="entry name" value="RING-HC"/>
    <property type="match status" value="1"/>
</dbReference>
<keyword evidence="1" id="KW-0863">Zinc-finger</keyword>
<dbReference type="Gene3D" id="3.30.40.10">
    <property type="entry name" value="Zinc/RING finger domain, C3HC4 (zinc finger)"/>
    <property type="match status" value="1"/>
</dbReference>
<feature type="region of interest" description="Disordered" evidence="2">
    <location>
        <begin position="144"/>
        <end position="229"/>
    </location>
</feature>
<dbReference type="SUPFAM" id="SSF57850">
    <property type="entry name" value="RING/U-box"/>
    <property type="match status" value="1"/>
</dbReference>
<accession>A0A5D2K8Q7</accession>
<keyword evidence="5" id="KW-1185">Reference proteome</keyword>
<evidence type="ECO:0000256" key="1">
    <source>
        <dbReference type="PROSITE-ProRule" id="PRU00175"/>
    </source>
</evidence>
<name>A0A5D2K8Q7_GOSTO</name>
<dbReference type="PROSITE" id="PS50089">
    <property type="entry name" value="ZF_RING_2"/>
    <property type="match status" value="1"/>
</dbReference>
<feature type="compositionally biased region" description="Acidic residues" evidence="2">
    <location>
        <begin position="190"/>
        <end position="216"/>
    </location>
</feature>
<sequence>MIEGCESLFRQTCSVSVDISAVENGRISMAGLNNDGKSSPRHRTLLDIIRDDRTLKDKKSWKTFRDKLRLKRAGSAWISSVRVPTSDVNVQGSRSRSPRHGSPRSNSSDTTHAKDGGECVPVSDPPVVNSKMQLVRRDSIRFGNNFSHADHNDSVDATMPSDAPRSRSSKPQMARHPSIRMSSASHHQDDDDDGDEYDVAEGSDDEEYESPEEDEGSQPPVEVLSKERSLSAREAVAAQEAAEAAAGKGAVVEPVKMSLMDLLGETGYGMGEDDDDYDDEEEDEEEDEVAVSLSGGMEYTCGVCMVRHKGSAFIPCAHTFCRLCSRELMVQRGNCPLCNGYILEILDIF</sequence>